<proteinExistence type="predicted"/>
<accession>A0A5B1M1X9</accession>
<gene>
    <name evidence="2" type="ORF">F0U47_15805</name>
</gene>
<evidence type="ECO:0000313" key="2">
    <source>
        <dbReference type="EMBL" id="KAA1425817.1"/>
    </source>
</evidence>
<dbReference type="Proteomes" id="UP000324351">
    <property type="component" value="Unassembled WGS sequence"/>
</dbReference>
<dbReference type="EMBL" id="VUJW01000010">
    <property type="protein sequence ID" value="KAA1425817.1"/>
    <property type="molecule type" value="Genomic_DNA"/>
</dbReference>
<protein>
    <submittedName>
        <fullName evidence="2">Uncharacterized protein</fullName>
    </submittedName>
</protein>
<feature type="compositionally biased region" description="Basic and acidic residues" evidence="1">
    <location>
        <begin position="139"/>
        <end position="155"/>
    </location>
</feature>
<reference evidence="2 3" key="1">
    <citation type="submission" date="2019-09" db="EMBL/GenBank/DDBJ databases">
        <title>Nocardioides panacisoli sp. nov., isolated from the soil of a ginseng field.</title>
        <authorList>
            <person name="Cho C."/>
        </authorList>
    </citation>
    <scope>NUCLEOTIDE SEQUENCE [LARGE SCALE GENOMIC DNA]</scope>
    <source>
        <strain evidence="2 3">BN140041</strain>
    </source>
</reference>
<feature type="region of interest" description="Disordered" evidence="1">
    <location>
        <begin position="120"/>
        <end position="159"/>
    </location>
</feature>
<sequence>MSRHRVALVVVAGALVVVVVALLLARGGDDGATPSGADPEPTASAPPVVSDVAWCAGWMHVVAVQGQYVADPGPASSATVIEAVEALRALGVPESLDPSGYTELNAVLDDIQASVDASFTPSVAPSEPADVAPEGEDDEHGHEEHGDEEHGHDAGDAPFGAWLAEHCS</sequence>
<dbReference type="AlphaFoldDB" id="A0A5B1M1X9"/>
<evidence type="ECO:0000313" key="3">
    <source>
        <dbReference type="Proteomes" id="UP000324351"/>
    </source>
</evidence>
<keyword evidence="3" id="KW-1185">Reference proteome</keyword>
<organism evidence="2 3">
    <name type="scientific">Nocardioides antri</name>
    <dbReference type="NCBI Taxonomy" id="2607659"/>
    <lineage>
        <taxon>Bacteria</taxon>
        <taxon>Bacillati</taxon>
        <taxon>Actinomycetota</taxon>
        <taxon>Actinomycetes</taxon>
        <taxon>Propionibacteriales</taxon>
        <taxon>Nocardioidaceae</taxon>
        <taxon>Nocardioides</taxon>
    </lineage>
</organism>
<dbReference type="RefSeq" id="WP_149751444.1">
    <property type="nucleotide sequence ID" value="NZ_VUJW01000010.1"/>
</dbReference>
<comment type="caution">
    <text evidence="2">The sequence shown here is derived from an EMBL/GenBank/DDBJ whole genome shotgun (WGS) entry which is preliminary data.</text>
</comment>
<evidence type="ECO:0000256" key="1">
    <source>
        <dbReference type="SAM" id="MobiDB-lite"/>
    </source>
</evidence>
<reference evidence="2 3" key="2">
    <citation type="submission" date="2019-09" db="EMBL/GenBank/DDBJ databases">
        <authorList>
            <person name="Jin C."/>
        </authorList>
    </citation>
    <scope>NUCLEOTIDE SEQUENCE [LARGE SCALE GENOMIC DNA]</scope>
    <source>
        <strain evidence="2 3">BN140041</strain>
    </source>
</reference>
<name>A0A5B1M1X9_9ACTN</name>